<feature type="chain" id="PRO_5026271789" evidence="2">
    <location>
        <begin position="31"/>
        <end position="190"/>
    </location>
</feature>
<evidence type="ECO:0000313" key="4">
    <source>
        <dbReference type="Proteomes" id="UP000442707"/>
    </source>
</evidence>
<dbReference type="InterPro" id="IPR006311">
    <property type="entry name" value="TAT_signal"/>
</dbReference>
<comment type="caution">
    <text evidence="3">The sequence shown here is derived from an EMBL/GenBank/DDBJ whole genome shotgun (WGS) entry which is preliminary data.</text>
</comment>
<feature type="region of interest" description="Disordered" evidence="1">
    <location>
        <begin position="151"/>
        <end position="190"/>
    </location>
</feature>
<dbReference type="Proteomes" id="UP000442707">
    <property type="component" value="Unassembled WGS sequence"/>
</dbReference>
<reference evidence="3 4" key="1">
    <citation type="submission" date="2019-09" db="EMBL/GenBank/DDBJ databases">
        <title>Screening of Novel Bioactive Compounds from Soil-Associated.</title>
        <authorList>
            <person name="Zhao S."/>
        </authorList>
    </citation>
    <scope>NUCLEOTIDE SEQUENCE [LARGE SCALE GENOMIC DNA]</scope>
    <source>
        <strain evidence="3 4">HIT-DPA4</strain>
    </source>
</reference>
<feature type="signal peptide" evidence="2">
    <location>
        <begin position="1"/>
        <end position="30"/>
    </location>
</feature>
<gene>
    <name evidence="3" type="ORF">F7R91_07600</name>
</gene>
<protein>
    <submittedName>
        <fullName evidence="3">Uncharacterized protein</fullName>
    </submittedName>
</protein>
<evidence type="ECO:0000256" key="1">
    <source>
        <dbReference type="SAM" id="MobiDB-lite"/>
    </source>
</evidence>
<accession>A0A6H9V788</accession>
<organism evidence="3 4">
    <name type="scientific">Streptomyces luteolifulvus</name>
    <dbReference type="NCBI Taxonomy" id="2615112"/>
    <lineage>
        <taxon>Bacteria</taxon>
        <taxon>Bacillati</taxon>
        <taxon>Actinomycetota</taxon>
        <taxon>Actinomycetes</taxon>
        <taxon>Kitasatosporales</taxon>
        <taxon>Streptomycetaceae</taxon>
        <taxon>Streptomyces</taxon>
    </lineage>
</organism>
<keyword evidence="2" id="KW-0732">Signal</keyword>
<dbReference type="AlphaFoldDB" id="A0A6H9V788"/>
<dbReference type="EMBL" id="VZRB01000004">
    <property type="protein sequence ID" value="KAB1148658.1"/>
    <property type="molecule type" value="Genomic_DNA"/>
</dbReference>
<name>A0A6H9V788_9ACTN</name>
<feature type="compositionally biased region" description="Gly residues" evidence="1">
    <location>
        <begin position="167"/>
        <end position="190"/>
    </location>
</feature>
<proteinExistence type="predicted"/>
<dbReference type="PROSITE" id="PS51318">
    <property type="entry name" value="TAT"/>
    <property type="match status" value="1"/>
</dbReference>
<sequence length="190" mass="19005">MKLNRKDVTRGLVALGVAGALAGGVGIAQAATGTADSPAASTTSAAPTHMCGDDDGGTYGMHGRAFGDHAAMDAAANYLGLSRTGLQNRMYEGKSLADIAKAQGKSVSGLKDAMVAAVERELDDDTSLTAEQRKTILARAKSRIDIMVDTTYGSGPGSRPGSRHGSGHGSGAGHGSMGSMGSMGMGMGGM</sequence>
<evidence type="ECO:0000313" key="3">
    <source>
        <dbReference type="EMBL" id="KAB1148658.1"/>
    </source>
</evidence>
<keyword evidence="4" id="KW-1185">Reference proteome</keyword>
<dbReference type="RefSeq" id="WP_150945848.1">
    <property type="nucleotide sequence ID" value="NZ_VZRB01000004.1"/>
</dbReference>
<evidence type="ECO:0000256" key="2">
    <source>
        <dbReference type="SAM" id="SignalP"/>
    </source>
</evidence>